<dbReference type="Pfam" id="PF05184">
    <property type="entry name" value="SapB_1"/>
    <property type="match status" value="2"/>
</dbReference>
<keyword evidence="6" id="KW-0472">Membrane</keyword>
<dbReference type="PANTHER" id="PTHR11480:SF3">
    <property type="entry name" value="BCDNA.GH08312"/>
    <property type="match status" value="1"/>
</dbReference>
<keyword evidence="6" id="KW-1133">Transmembrane helix</keyword>
<dbReference type="Pfam" id="PF03489">
    <property type="entry name" value="SapB_2"/>
    <property type="match status" value="1"/>
</dbReference>
<dbReference type="GO" id="GO:0016020">
    <property type="term" value="C:membrane"/>
    <property type="evidence" value="ECO:0007669"/>
    <property type="project" value="GOC"/>
</dbReference>
<gene>
    <name evidence="8" type="ORF">RND81_04G133500</name>
</gene>
<dbReference type="InterPro" id="IPR008139">
    <property type="entry name" value="SaposinB_dom"/>
</dbReference>
<dbReference type="Proteomes" id="UP001443914">
    <property type="component" value="Unassembled WGS sequence"/>
</dbReference>
<keyword evidence="4" id="KW-1015">Disulfide bond</keyword>
<reference evidence="8" key="1">
    <citation type="submission" date="2024-03" db="EMBL/GenBank/DDBJ databases">
        <title>WGS assembly of Saponaria officinalis var. Norfolk2.</title>
        <authorList>
            <person name="Jenkins J."/>
            <person name="Shu S."/>
            <person name="Grimwood J."/>
            <person name="Barry K."/>
            <person name="Goodstein D."/>
            <person name="Schmutz J."/>
            <person name="Leebens-Mack J."/>
            <person name="Osbourn A."/>
        </authorList>
    </citation>
    <scope>NUCLEOTIDE SEQUENCE [LARGE SCALE GENOMIC DNA]</scope>
    <source>
        <strain evidence="8">JIC</strain>
    </source>
</reference>
<dbReference type="SUPFAM" id="SSF47862">
    <property type="entry name" value="Saposin"/>
    <property type="match status" value="2"/>
</dbReference>
<dbReference type="GO" id="GO:0004190">
    <property type="term" value="F:aspartic-type endopeptidase activity"/>
    <property type="evidence" value="ECO:0007669"/>
    <property type="project" value="UniProtKB-KW"/>
</dbReference>
<keyword evidence="1" id="KW-0645">Protease</keyword>
<keyword evidence="3" id="KW-0865">Zymogen</keyword>
<dbReference type="PRINTS" id="PR01797">
    <property type="entry name" value="SAPOSIN"/>
</dbReference>
<protein>
    <recommendedName>
        <fullName evidence="7">Saposin B-type domain-containing protein</fullName>
    </recommendedName>
</protein>
<dbReference type="PANTHER" id="PTHR11480">
    <property type="entry name" value="SAPOSIN-RELATED"/>
    <property type="match status" value="1"/>
</dbReference>
<dbReference type="GO" id="GO:0006665">
    <property type="term" value="P:sphingolipid metabolic process"/>
    <property type="evidence" value="ECO:0007669"/>
    <property type="project" value="InterPro"/>
</dbReference>
<keyword evidence="9" id="KW-1185">Reference proteome</keyword>
<feature type="domain" description="Saposin B-type" evidence="7">
    <location>
        <begin position="139"/>
        <end position="220"/>
    </location>
</feature>
<dbReference type="InterPro" id="IPR051428">
    <property type="entry name" value="Sphingo_Act-Surfact_Prot"/>
</dbReference>
<evidence type="ECO:0000313" key="9">
    <source>
        <dbReference type="Proteomes" id="UP001443914"/>
    </source>
</evidence>
<dbReference type="EMBL" id="JBDFQZ010000004">
    <property type="protein sequence ID" value="KAK9734350.1"/>
    <property type="molecule type" value="Genomic_DNA"/>
</dbReference>
<keyword evidence="6" id="KW-0812">Transmembrane</keyword>
<dbReference type="GO" id="GO:0006508">
    <property type="term" value="P:proteolysis"/>
    <property type="evidence" value="ECO:0007669"/>
    <property type="project" value="UniProtKB-KW"/>
</dbReference>
<proteinExistence type="predicted"/>
<keyword evidence="5" id="KW-0325">Glycoprotein</keyword>
<dbReference type="InterPro" id="IPR011001">
    <property type="entry name" value="Saposin-like"/>
</dbReference>
<evidence type="ECO:0000256" key="6">
    <source>
        <dbReference type="SAM" id="Phobius"/>
    </source>
</evidence>
<dbReference type="SMART" id="SM00741">
    <property type="entry name" value="SapB"/>
    <property type="match status" value="2"/>
</dbReference>
<keyword evidence="2" id="KW-0064">Aspartyl protease</keyword>
<dbReference type="InterPro" id="IPR008373">
    <property type="entry name" value="Saposin"/>
</dbReference>
<name>A0AAW1LKB3_SAPOF</name>
<evidence type="ECO:0000256" key="5">
    <source>
        <dbReference type="ARBA" id="ARBA00023180"/>
    </source>
</evidence>
<evidence type="ECO:0000256" key="3">
    <source>
        <dbReference type="ARBA" id="ARBA00023145"/>
    </source>
</evidence>
<evidence type="ECO:0000256" key="4">
    <source>
        <dbReference type="ARBA" id="ARBA00023157"/>
    </source>
</evidence>
<feature type="domain" description="Saposin B-type" evidence="7">
    <location>
        <begin position="53"/>
        <end position="132"/>
    </location>
</feature>
<accession>A0AAW1LKB3</accession>
<organism evidence="8 9">
    <name type="scientific">Saponaria officinalis</name>
    <name type="common">Common soapwort</name>
    <name type="synonym">Lychnis saponaria</name>
    <dbReference type="NCBI Taxonomy" id="3572"/>
    <lineage>
        <taxon>Eukaryota</taxon>
        <taxon>Viridiplantae</taxon>
        <taxon>Streptophyta</taxon>
        <taxon>Embryophyta</taxon>
        <taxon>Tracheophyta</taxon>
        <taxon>Spermatophyta</taxon>
        <taxon>Magnoliopsida</taxon>
        <taxon>eudicotyledons</taxon>
        <taxon>Gunneridae</taxon>
        <taxon>Pentapetalae</taxon>
        <taxon>Caryophyllales</taxon>
        <taxon>Caryophyllaceae</taxon>
        <taxon>Caryophylleae</taxon>
        <taxon>Saponaria</taxon>
    </lineage>
</organism>
<dbReference type="GO" id="GO:0005764">
    <property type="term" value="C:lysosome"/>
    <property type="evidence" value="ECO:0007669"/>
    <property type="project" value="InterPro"/>
</dbReference>
<dbReference type="AlphaFoldDB" id="A0AAW1LKB3"/>
<dbReference type="InterPro" id="IPR007856">
    <property type="entry name" value="SapB_1"/>
</dbReference>
<feature type="transmembrane region" description="Helical" evidence="6">
    <location>
        <begin position="12"/>
        <end position="36"/>
    </location>
</feature>
<evidence type="ECO:0000259" key="7">
    <source>
        <dbReference type="PROSITE" id="PS50015"/>
    </source>
</evidence>
<keyword evidence="2" id="KW-0378">Hydrolase</keyword>
<dbReference type="InterPro" id="IPR008138">
    <property type="entry name" value="SapB_2"/>
</dbReference>
<sequence>MSKRIYSVLLACFYTSGIMDVRVGLVVLIAFAGIWVSDAKNYAASEDTGYESKIDLCSLCENYVAVALDYLKDDKTENVIVEALYNTCSQMQILADQCTMMVDEYAKTFFSEVSSMQPEGLCKKVGLCTIPMASSLPAKGNKCDVCHQAVDQVLNMLNDPDNELGIIERLLKACNAVGDKYKSQCKRTVFEYGPVFLVNSGIFVEKLDVCTTFHACTRLQVDKDRVLPLAMIEMVTSS</sequence>
<dbReference type="PROSITE" id="PS50015">
    <property type="entry name" value="SAP_B"/>
    <property type="match status" value="2"/>
</dbReference>
<dbReference type="Gene3D" id="1.10.225.10">
    <property type="entry name" value="Saposin-like"/>
    <property type="match status" value="2"/>
</dbReference>
<evidence type="ECO:0000256" key="1">
    <source>
        <dbReference type="ARBA" id="ARBA00022670"/>
    </source>
</evidence>
<evidence type="ECO:0000313" key="8">
    <source>
        <dbReference type="EMBL" id="KAK9734350.1"/>
    </source>
</evidence>
<comment type="caution">
    <text evidence="8">The sequence shown here is derived from an EMBL/GenBank/DDBJ whole genome shotgun (WGS) entry which is preliminary data.</text>
</comment>
<evidence type="ECO:0000256" key="2">
    <source>
        <dbReference type="ARBA" id="ARBA00022750"/>
    </source>
</evidence>